<organism evidence="9 10">
    <name type="scientific">Candidatus Thermoflexus japonica</name>
    <dbReference type="NCBI Taxonomy" id="2035417"/>
    <lineage>
        <taxon>Bacteria</taxon>
        <taxon>Bacillati</taxon>
        <taxon>Chloroflexota</taxon>
        <taxon>Thermoflexia</taxon>
        <taxon>Thermoflexales</taxon>
        <taxon>Thermoflexaceae</taxon>
        <taxon>Thermoflexus</taxon>
    </lineage>
</organism>
<evidence type="ECO:0000256" key="1">
    <source>
        <dbReference type="ARBA" id="ARBA00004141"/>
    </source>
</evidence>
<evidence type="ECO:0000313" key="9">
    <source>
        <dbReference type="EMBL" id="GBD07924.1"/>
    </source>
</evidence>
<keyword evidence="3 7" id="KW-0813">Transport</keyword>
<keyword evidence="5 7" id="KW-1133">Transmembrane helix</keyword>
<evidence type="ECO:0000256" key="2">
    <source>
        <dbReference type="ARBA" id="ARBA00008472"/>
    </source>
</evidence>
<dbReference type="GO" id="GO:0005886">
    <property type="term" value="C:plasma membrane"/>
    <property type="evidence" value="ECO:0007669"/>
    <property type="project" value="UniProtKB-SubCell"/>
</dbReference>
<evidence type="ECO:0000256" key="4">
    <source>
        <dbReference type="ARBA" id="ARBA00022692"/>
    </source>
</evidence>
<evidence type="ECO:0000256" key="5">
    <source>
        <dbReference type="ARBA" id="ARBA00022989"/>
    </source>
</evidence>
<dbReference type="Proteomes" id="UP000236642">
    <property type="component" value="Unassembled WGS sequence"/>
</dbReference>
<keyword evidence="6 7" id="KW-0472">Membrane</keyword>
<keyword evidence="7 8" id="KW-0874">Quinone</keyword>
<comment type="caution">
    <text evidence="9">The sequence shown here is derived from an EMBL/GenBank/DDBJ whole genome shotgun (WGS) entry which is preliminary data.</text>
</comment>
<sequence>MLQGYAVVGLYLLMSFALLGATLLLWWLLRPKKPNPLKLETYECGVQTVGDAWVQFRAQYYIFALIFVLFDVEAVFLFPWAVAYNQLGLYAVIEMALFLLLLLGGLLYAWRKGALEWV</sequence>
<dbReference type="Gene3D" id="1.20.58.1610">
    <property type="entry name" value="NADH:ubiquinone/plastoquinone oxidoreductase, chain 3"/>
    <property type="match status" value="1"/>
</dbReference>
<dbReference type="PANTHER" id="PTHR11058:SF9">
    <property type="entry name" value="NADH-UBIQUINONE OXIDOREDUCTASE CHAIN 3"/>
    <property type="match status" value="1"/>
</dbReference>
<feature type="transmembrane region" description="Helical" evidence="7">
    <location>
        <begin position="6"/>
        <end position="29"/>
    </location>
</feature>
<feature type="transmembrane region" description="Helical" evidence="7">
    <location>
        <begin position="60"/>
        <end position="81"/>
    </location>
</feature>
<dbReference type="EC" id="7.1.1.-" evidence="7"/>
<comment type="subcellular location">
    <subcellularLocation>
        <location evidence="7 8">Cell membrane</location>
        <topology evidence="7 8">Multi-pass membrane protein</topology>
    </subcellularLocation>
    <subcellularLocation>
        <location evidence="1">Membrane</location>
        <topology evidence="1">Multi-pass membrane protein</topology>
    </subcellularLocation>
</comment>
<dbReference type="HAMAP" id="MF_01394">
    <property type="entry name" value="NDH1_NuoA"/>
    <property type="match status" value="1"/>
</dbReference>
<dbReference type="GO" id="GO:0050136">
    <property type="term" value="F:NADH dehydrogenase (quinone) (non-electrogenic) activity"/>
    <property type="evidence" value="ECO:0007669"/>
    <property type="project" value="UniProtKB-UniRule"/>
</dbReference>
<comment type="subunit">
    <text evidence="7">NDH-1 is composed of 14 different subunits. Subunits NuoA, H, J, K, L, M, N constitute the membrane sector of the complex.</text>
</comment>
<keyword evidence="9" id="KW-0560">Oxidoreductase</keyword>
<dbReference type="Pfam" id="PF00507">
    <property type="entry name" value="Oxidored_q4"/>
    <property type="match status" value="1"/>
</dbReference>
<protein>
    <recommendedName>
        <fullName evidence="7">NADH-quinone oxidoreductase subunit A</fullName>
        <ecNumber evidence="7">7.1.1.-</ecNumber>
    </recommendedName>
    <alternativeName>
        <fullName evidence="7">NADH dehydrogenase I subunit A</fullName>
    </alternativeName>
    <alternativeName>
        <fullName evidence="7">NDH-1 subunit A</fullName>
    </alternativeName>
    <alternativeName>
        <fullName evidence="7">NUO1</fullName>
    </alternativeName>
</protein>
<evidence type="ECO:0000256" key="7">
    <source>
        <dbReference type="HAMAP-Rule" id="MF_01394"/>
    </source>
</evidence>
<comment type="catalytic activity">
    <reaction evidence="7 8">
        <text>a quinone + NADH + 5 H(+)(in) = a quinol + NAD(+) + 4 H(+)(out)</text>
        <dbReference type="Rhea" id="RHEA:57888"/>
        <dbReference type="ChEBI" id="CHEBI:15378"/>
        <dbReference type="ChEBI" id="CHEBI:24646"/>
        <dbReference type="ChEBI" id="CHEBI:57540"/>
        <dbReference type="ChEBI" id="CHEBI:57945"/>
        <dbReference type="ChEBI" id="CHEBI:132124"/>
    </reaction>
</comment>
<dbReference type="InterPro" id="IPR038430">
    <property type="entry name" value="NDAH_ubi_oxred_su3_sf"/>
</dbReference>
<evidence type="ECO:0000256" key="3">
    <source>
        <dbReference type="ARBA" id="ARBA00022448"/>
    </source>
</evidence>
<dbReference type="GO" id="GO:0048038">
    <property type="term" value="F:quinone binding"/>
    <property type="evidence" value="ECO:0007669"/>
    <property type="project" value="UniProtKB-KW"/>
</dbReference>
<accession>A0A2H5Y3C1</accession>
<proteinExistence type="inferred from homology"/>
<dbReference type="EMBL" id="BEHY01000002">
    <property type="protein sequence ID" value="GBD07924.1"/>
    <property type="molecule type" value="Genomic_DNA"/>
</dbReference>
<dbReference type="InterPro" id="IPR000440">
    <property type="entry name" value="NADH_UbQ/plastoQ_OxRdtase_su3"/>
</dbReference>
<comment type="similarity">
    <text evidence="2 7 8">Belongs to the complex I subunit 3 family.</text>
</comment>
<dbReference type="AlphaFoldDB" id="A0A2H5Y3C1"/>
<evidence type="ECO:0000313" key="10">
    <source>
        <dbReference type="Proteomes" id="UP000236642"/>
    </source>
</evidence>
<keyword evidence="4 7" id="KW-0812">Transmembrane</keyword>
<evidence type="ECO:0000256" key="8">
    <source>
        <dbReference type="RuleBase" id="RU003639"/>
    </source>
</evidence>
<evidence type="ECO:0000256" key="6">
    <source>
        <dbReference type="ARBA" id="ARBA00023136"/>
    </source>
</evidence>
<dbReference type="GO" id="GO:0030964">
    <property type="term" value="C:NADH dehydrogenase complex"/>
    <property type="evidence" value="ECO:0007669"/>
    <property type="project" value="TreeGrafter"/>
</dbReference>
<reference evidence="10" key="1">
    <citation type="submission" date="2017-09" db="EMBL/GenBank/DDBJ databases">
        <title>Metaegenomics of thermophilic ammonia-oxidizing enrichment culture.</title>
        <authorList>
            <person name="Kato S."/>
            <person name="Suzuki K."/>
        </authorList>
    </citation>
    <scope>NUCLEOTIDE SEQUENCE [LARGE SCALE GENOMIC DNA]</scope>
</reference>
<keyword evidence="7 8" id="KW-0520">NAD</keyword>
<name>A0A2H5Y3C1_9CHLR</name>
<comment type="function">
    <text evidence="7">NDH-1 shuttles electrons from NADH, via FMN and iron-sulfur (Fe-S) centers, to quinones in the respiratory chain. The immediate electron acceptor for the enzyme in this species is believed to be ubiquinone. Couples the redox reaction to proton translocation (for every two electrons transferred, four hydrogen ions are translocated across the cytoplasmic membrane), and thus conserves the redox energy in a proton gradient.</text>
</comment>
<gene>
    <name evidence="9" type="primary">ndhC</name>
    <name evidence="7" type="synonym">nuoA</name>
    <name evidence="9" type="ORF">HRbin22_00150</name>
</gene>
<feature type="transmembrane region" description="Helical" evidence="7">
    <location>
        <begin position="87"/>
        <end position="110"/>
    </location>
</feature>
<keyword evidence="7" id="KW-0830">Ubiquinone</keyword>
<keyword evidence="7" id="KW-1278">Translocase</keyword>
<dbReference type="InterPro" id="IPR023043">
    <property type="entry name" value="NAD(P)H_OxRDtase_bac/plastid"/>
</dbReference>
<keyword evidence="7" id="KW-1003">Cell membrane</keyword>
<dbReference type="PANTHER" id="PTHR11058">
    <property type="entry name" value="NADH-UBIQUINONE OXIDOREDUCTASE CHAIN 3"/>
    <property type="match status" value="1"/>
</dbReference>
<dbReference type="GO" id="GO:0008137">
    <property type="term" value="F:NADH dehydrogenase (ubiquinone) activity"/>
    <property type="evidence" value="ECO:0007669"/>
    <property type="project" value="InterPro"/>
</dbReference>